<gene>
    <name evidence="1" type="ORF">SPIROBIBN47_30013</name>
</gene>
<dbReference type="Gene3D" id="3.30.2310.20">
    <property type="entry name" value="RelE-like"/>
    <property type="match status" value="1"/>
</dbReference>
<organism evidence="1">
    <name type="scientific">uncultured spirochete</name>
    <dbReference type="NCBI Taxonomy" id="156406"/>
    <lineage>
        <taxon>Bacteria</taxon>
        <taxon>Pseudomonadati</taxon>
        <taxon>Spirochaetota</taxon>
        <taxon>Spirochaetia</taxon>
        <taxon>Spirochaetales</taxon>
        <taxon>environmental samples</taxon>
    </lineage>
</organism>
<name>A0A3P3XKD7_9SPIR</name>
<proteinExistence type="predicted"/>
<dbReference type="EMBL" id="FWDM01000023">
    <property type="protein sequence ID" value="SLM13889.1"/>
    <property type="molecule type" value="Genomic_DNA"/>
</dbReference>
<evidence type="ECO:0008006" key="2">
    <source>
        <dbReference type="Google" id="ProtNLM"/>
    </source>
</evidence>
<dbReference type="SUPFAM" id="SSF143011">
    <property type="entry name" value="RelE-like"/>
    <property type="match status" value="1"/>
</dbReference>
<dbReference type="AlphaFoldDB" id="A0A3P3XKD7"/>
<protein>
    <recommendedName>
        <fullName evidence="2">Plasmid stabilization system</fullName>
    </recommendedName>
</protein>
<dbReference type="InterPro" id="IPR035093">
    <property type="entry name" value="RelE/ParE_toxin_dom_sf"/>
</dbReference>
<accession>A0A3P3XKD7</accession>
<reference evidence="1" key="1">
    <citation type="submission" date="2017-02" db="EMBL/GenBank/DDBJ databases">
        <authorList>
            <person name="Regsiter A."/>
            <person name="William W."/>
        </authorList>
    </citation>
    <scope>NUCLEOTIDE SEQUENCE</scope>
    <source>
        <strain evidence="1">Bib</strain>
    </source>
</reference>
<sequence>MYTLIYTASYEEKVRRFLKKHPEIEKQYIKTLKLLELNPFHPSLRLHHFKTSNFEGYSISINLMYRISLEFIMNGKEILLIDIGDHKAIYGKE</sequence>
<evidence type="ECO:0000313" key="1">
    <source>
        <dbReference type="EMBL" id="SLM13889.1"/>
    </source>
</evidence>